<evidence type="ECO:0000313" key="3">
    <source>
        <dbReference type="EMBL" id="UWZ36870.1"/>
    </source>
</evidence>
<proteinExistence type="predicted"/>
<name>A0ABY5Z778_9ACTN</name>
<feature type="domain" description="PPM-type phosphatase" evidence="2">
    <location>
        <begin position="465"/>
        <end position="684"/>
    </location>
</feature>
<dbReference type="Gene3D" id="3.30.450.40">
    <property type="match status" value="1"/>
</dbReference>
<sequence length="686" mass="73200">MSSPPVLGGRRPTHRLPSAWIVTTVQWRLRGVTAQTVRRLRLPADHSSPGLARAAIRTIAHERDLSAVLDEALLLVTELTTNSVVHAGTEVDLEITATETSLTVAVLDFQPGQLSVQADTDTGPELAERGRGLLLVDQLATAWGTLQFTGGKGVWFRLDRPAIPPGPFTPPTFELPSAQAAPSPERLAELAGPSAGATLTEAAEDLLQRLCEVSGATGAALTVDEGDGPHTVAAVGRLTGSTDGGRRVPLQLTRPWRAELLVSGAGGNPYGRPLVALAADKLTLMVENYRLRRADSERRTWLTFLADASELLAQSLDVELTLALIPRLVVPRLGVWCAIHTADAGGELHLAAATHADETMLTDLLDSLAQATPQLKEAMGTDAVVPLGLPLEGYVVALIARGQHLGTLTVGGGRDTWQRTEEVAVVEDVARRAALALDNANIHAERRNIAQALQRSLLPPQLPKAEGVEFGAEYVPTGEGVDVGGDFYDVVPLSSRRWLVVVGDVSGKGVQAATVTGLVRDVTRVLVRDGRPLPETLVRLNETLLERGAGRFCTLCLALVMRRQDGTLDVTLHLAGHDQPVLVRADGETELVGTCGTALGLLDVINTPRTRVILDPGDTLVFYTDGVTERRRGPSLFGVARLREEAGVLAGFPADVVVARLRARTLSYSQEPPRDDIAIFAVRNDA</sequence>
<dbReference type="InterPro" id="IPR001932">
    <property type="entry name" value="PPM-type_phosphatase-like_dom"/>
</dbReference>
<evidence type="ECO:0000313" key="4">
    <source>
        <dbReference type="Proteomes" id="UP001058271"/>
    </source>
</evidence>
<dbReference type="InterPro" id="IPR029016">
    <property type="entry name" value="GAF-like_dom_sf"/>
</dbReference>
<dbReference type="Proteomes" id="UP001058271">
    <property type="component" value="Chromosome"/>
</dbReference>
<dbReference type="SUPFAM" id="SSF81606">
    <property type="entry name" value="PP2C-like"/>
    <property type="match status" value="1"/>
</dbReference>
<dbReference type="InterPro" id="IPR052016">
    <property type="entry name" value="Bact_Sigma-Reg"/>
</dbReference>
<dbReference type="InterPro" id="IPR036457">
    <property type="entry name" value="PPM-type-like_dom_sf"/>
</dbReference>
<dbReference type="CDD" id="cd16936">
    <property type="entry name" value="HATPase_RsbW-like"/>
    <property type="match status" value="1"/>
</dbReference>
<dbReference type="InterPro" id="IPR003594">
    <property type="entry name" value="HATPase_dom"/>
</dbReference>
<dbReference type="Pfam" id="PF07228">
    <property type="entry name" value="SpoIIE"/>
    <property type="match status" value="1"/>
</dbReference>
<dbReference type="PANTHER" id="PTHR43156">
    <property type="entry name" value="STAGE II SPORULATION PROTEIN E-RELATED"/>
    <property type="match status" value="1"/>
</dbReference>
<evidence type="ECO:0000259" key="2">
    <source>
        <dbReference type="SMART" id="SM00331"/>
    </source>
</evidence>
<keyword evidence="1" id="KW-0378">Hydrolase</keyword>
<dbReference type="EMBL" id="CP073721">
    <property type="protein sequence ID" value="UWZ36870.1"/>
    <property type="molecule type" value="Genomic_DNA"/>
</dbReference>
<dbReference type="Pfam" id="PF13581">
    <property type="entry name" value="HATPase_c_2"/>
    <property type="match status" value="1"/>
</dbReference>
<dbReference type="Gene3D" id="3.60.40.10">
    <property type="entry name" value="PPM-type phosphatase domain"/>
    <property type="match status" value="1"/>
</dbReference>
<dbReference type="SUPFAM" id="SSF55781">
    <property type="entry name" value="GAF domain-like"/>
    <property type="match status" value="1"/>
</dbReference>
<dbReference type="PANTHER" id="PTHR43156:SF2">
    <property type="entry name" value="STAGE II SPORULATION PROTEIN E"/>
    <property type="match status" value="1"/>
</dbReference>
<reference evidence="3" key="1">
    <citation type="submission" date="2021-04" db="EMBL/GenBank/DDBJ databases">
        <title>Biosynthetic gene clusters of Dactylosporangioum roseum.</title>
        <authorList>
            <person name="Hartkoorn R.C."/>
            <person name="Beaudoing E."/>
            <person name="Hot D."/>
            <person name="Moureu S."/>
        </authorList>
    </citation>
    <scope>NUCLEOTIDE SEQUENCE</scope>
    <source>
        <strain evidence="3">NRRL B-16295</strain>
    </source>
</reference>
<evidence type="ECO:0000256" key="1">
    <source>
        <dbReference type="ARBA" id="ARBA00022801"/>
    </source>
</evidence>
<keyword evidence="4" id="KW-1185">Reference proteome</keyword>
<dbReference type="Gene3D" id="3.30.565.10">
    <property type="entry name" value="Histidine kinase-like ATPase, C-terminal domain"/>
    <property type="match status" value="1"/>
</dbReference>
<dbReference type="SMART" id="SM00331">
    <property type="entry name" value="PP2C_SIG"/>
    <property type="match status" value="1"/>
</dbReference>
<accession>A0ABY5Z778</accession>
<organism evidence="3 4">
    <name type="scientific">Dactylosporangium roseum</name>
    <dbReference type="NCBI Taxonomy" id="47989"/>
    <lineage>
        <taxon>Bacteria</taxon>
        <taxon>Bacillati</taxon>
        <taxon>Actinomycetota</taxon>
        <taxon>Actinomycetes</taxon>
        <taxon>Micromonosporales</taxon>
        <taxon>Micromonosporaceae</taxon>
        <taxon>Dactylosporangium</taxon>
    </lineage>
</organism>
<gene>
    <name evidence="3" type="ORF">Drose_00565</name>
</gene>
<protein>
    <submittedName>
        <fullName evidence="3">SpoIIE family protein phosphatase</fullName>
    </submittedName>
</protein>
<dbReference type="InterPro" id="IPR036890">
    <property type="entry name" value="HATPase_C_sf"/>
</dbReference>